<evidence type="ECO:0000313" key="2">
    <source>
        <dbReference type="EMBL" id="ABK74089.1"/>
    </source>
</evidence>
<proteinExistence type="predicted"/>
<gene>
    <name evidence="2" type="ordered locus">MSMEG_1551</name>
</gene>
<dbReference type="PATRIC" id="fig|246196.19.peg.1537"/>
<name>A0QSP4_MYCS2</name>
<evidence type="ECO:0000256" key="1">
    <source>
        <dbReference type="SAM" id="MobiDB-lite"/>
    </source>
</evidence>
<organism evidence="2 3">
    <name type="scientific">Mycolicibacterium smegmatis (strain ATCC 700084 / mc(2)155)</name>
    <name type="common">Mycobacterium smegmatis</name>
    <dbReference type="NCBI Taxonomy" id="246196"/>
    <lineage>
        <taxon>Bacteria</taxon>
        <taxon>Bacillati</taxon>
        <taxon>Actinomycetota</taxon>
        <taxon>Actinomycetes</taxon>
        <taxon>Mycobacteriales</taxon>
        <taxon>Mycobacteriaceae</taxon>
        <taxon>Mycolicibacterium</taxon>
    </lineage>
</organism>
<feature type="region of interest" description="Disordered" evidence="1">
    <location>
        <begin position="40"/>
        <end position="64"/>
    </location>
</feature>
<keyword evidence="3" id="KW-1185">Reference proteome</keyword>
<dbReference type="KEGG" id="msb:LJ00_07750"/>
<dbReference type="STRING" id="246196.MSMEG_1551"/>
<accession>A0QSP4</accession>
<dbReference type="AlphaFoldDB" id="A0QSP4"/>
<dbReference type="EMBL" id="CP000480">
    <property type="protein sequence ID" value="ABK74089.1"/>
    <property type="molecule type" value="Genomic_DNA"/>
</dbReference>
<sequence length="64" mass="7209">MFFHTRHVKLPCLQCHWIRVGFDERQLLTVGATDRCNHLSAPGSRASSVGRATLHGPKGWKLNL</sequence>
<dbReference type="Proteomes" id="UP000000757">
    <property type="component" value="Chromosome"/>
</dbReference>
<protein>
    <submittedName>
        <fullName evidence="2">Uncharacterized protein</fullName>
    </submittedName>
</protein>
<evidence type="ECO:0000313" key="3">
    <source>
        <dbReference type="Proteomes" id="UP000000757"/>
    </source>
</evidence>
<dbReference type="KEGG" id="msm:MSMEG_1551"/>
<reference evidence="2 3" key="1">
    <citation type="submission" date="2006-10" db="EMBL/GenBank/DDBJ databases">
        <authorList>
            <person name="Fleischmann R.D."/>
            <person name="Dodson R.J."/>
            <person name="Haft D.H."/>
            <person name="Merkel J.S."/>
            <person name="Nelson W.C."/>
            <person name="Fraser C.M."/>
        </authorList>
    </citation>
    <scope>NUCLEOTIDE SEQUENCE [LARGE SCALE GENOMIC DNA]</scope>
    <source>
        <strain evidence="3">ATCC 700084 / mc(2)155</strain>
    </source>
</reference>